<dbReference type="InterPro" id="IPR011047">
    <property type="entry name" value="Quinoprotein_ADH-like_sf"/>
</dbReference>
<accession>A0ABW1NNS6</accession>
<dbReference type="Proteomes" id="UP001596137">
    <property type="component" value="Unassembled WGS sequence"/>
</dbReference>
<dbReference type="InterPro" id="IPR027417">
    <property type="entry name" value="P-loop_NTPase"/>
</dbReference>
<dbReference type="Pfam" id="PF20703">
    <property type="entry name" value="nSTAND1"/>
    <property type="match status" value="1"/>
</dbReference>
<keyword evidence="3" id="KW-1185">Reference proteome</keyword>
<dbReference type="Pfam" id="PF00400">
    <property type="entry name" value="WD40"/>
    <property type="match status" value="1"/>
</dbReference>
<dbReference type="InterPro" id="IPR009003">
    <property type="entry name" value="Peptidase_S1_PA"/>
</dbReference>
<dbReference type="InterPro" id="IPR015943">
    <property type="entry name" value="WD40/YVTN_repeat-like_dom_sf"/>
</dbReference>
<sequence>MTSSAKRLDDAIIRIFGTNGVPIGAAFLVADRIAVTCAHVAGRAAREGEVDVDFPLLAPGTVLRARVDEPPAPGHPDDIAWLLLPGPPPPGARPVALDGAEVPGRRPVTVFGFPAAHDDGVRAFGRLAGTQATGWIQVDAAHGHGHFVEPGFSGGPAWDEERAVAVGMVVATGPPDLRTAYVIPAALLLASRPDLLAATEPPCPYRGLRPFTESDEALFHGRDEVAADLARELRSRHLLVITGASGSGKSSLALAGLVPRLRASPGLVVAVFRPGGDAILSLAAALLPLLEPGLGEVERLARLVQLAEVIGKGHLSQVTERVLAVQDAGRLLIVADQLEEVFTEGDTGQGRLIADALLPLPPDVWLLATLRADFIDHVSRVQNLAHAFHDSLRIISPMERPALASTITAPLPPGVTVEPGLAERILDDLGDAPGRLPLLQFTLTCLWEHRDHGRLTHDAYDRLGAVGGSLATYAEQIWTERLTSHADTPDSPARLLFSQLVRPGENTASTRRIARRTDLGDERWALARRLADDRLLVTGRDPDGAETVELAHEALITHWTRLRDWAEQDRDFRTWQDGFQHDLTRWERAGHPRGGLLYGPALKEARRWRSLRPAALSTRETGYIARSLRHRRRAPLVRSGVTLVVAALIGGLTLLGIDLTGHDRPGAADRLMKLSVAGRTGYATALLYGIAAYRTDPADPEIGAALFSDYFRTALADRVYAVPRDAGSIARLVASDDGAVIAVGTGLGRAFLWRRAVSPDPVDVLPGRQVDAVAVSPDGTTLVAGGRDSLWFVDVDTLAVRTVRAATPGRRVSAVRIQHGLVAASLTGEYADRVPGAVEVYSPRGDLERVLPVRGQKGYLTVIGVTPGARAAIVKFGPPPGEDPGFTDVVRIGLADTGTPGWRTLARAVGTDLRVEAAGDRLFFCAPTAGADGGLRLFESTLPFRERRPSALPAADCYSPFRLDSAARWFLDLDGWAMNRWTATELAGPPSRRREWSGVPRSGSTIGDMVAASAGDRPLVVSADDQLVLVTSSRDRPLPYRPGTVDVALRSPGGGHYVTCGPGGVVTAYADGGARTGRVRIKDGVCRPPGSGSGTGAVELLFSPDGRWLAVAGEFRTAVYRMPGLTRAGSLPGVPGVVDPDSERLALPVALVDRTHLLVRRDQRLLMSSPGREATPFFDPSVTGFGGPGALKASADGTLVAVGDTTGKRIEVWDTRTRARRGSIVFPHDTFTDLALSPDGRLLVVCDDRYRVHLYTVTAGEPRSTAVLQFLPGLSTEETGIGWAGDIRFLDSGRRVLIRHGHPAVNAGLAHVILDRTGGTWHASPPLAGPTTDELIATSHPGTPGVDPWREYTLSTRPSEWTDHLCTILSRRELTPAERRDLPEDAQATGLCSTR</sequence>
<dbReference type="RefSeq" id="WP_380757265.1">
    <property type="nucleotide sequence ID" value="NZ_JBHSRF010000041.1"/>
</dbReference>
<gene>
    <name evidence="2" type="ORF">ACFP1K_24435</name>
</gene>
<protein>
    <submittedName>
        <fullName evidence="2">Trypsin-like peptidase domain-containing protein</fullName>
    </submittedName>
</protein>
<reference evidence="3" key="1">
    <citation type="journal article" date="2019" name="Int. J. Syst. Evol. Microbiol.">
        <title>The Global Catalogue of Microorganisms (GCM) 10K type strain sequencing project: providing services to taxonomists for standard genome sequencing and annotation.</title>
        <authorList>
            <consortium name="The Broad Institute Genomics Platform"/>
            <consortium name="The Broad Institute Genome Sequencing Center for Infectious Disease"/>
            <person name="Wu L."/>
            <person name="Ma J."/>
        </authorList>
    </citation>
    <scope>NUCLEOTIDE SEQUENCE [LARGE SCALE GENOMIC DNA]</scope>
    <source>
        <strain evidence="3">JCM 30346</strain>
    </source>
</reference>
<dbReference type="SUPFAM" id="SSF52540">
    <property type="entry name" value="P-loop containing nucleoside triphosphate hydrolases"/>
    <property type="match status" value="1"/>
</dbReference>
<dbReference type="Gene3D" id="2.40.10.120">
    <property type="match status" value="1"/>
</dbReference>
<dbReference type="Pfam" id="PF13365">
    <property type="entry name" value="Trypsin_2"/>
    <property type="match status" value="1"/>
</dbReference>
<proteinExistence type="predicted"/>
<dbReference type="SUPFAM" id="SSF50998">
    <property type="entry name" value="Quinoprotein alcohol dehydrogenase-like"/>
    <property type="match status" value="1"/>
</dbReference>
<name>A0ABW1NNS6_9ACTN</name>
<dbReference type="SUPFAM" id="SSF50494">
    <property type="entry name" value="Trypsin-like serine proteases"/>
    <property type="match status" value="1"/>
</dbReference>
<dbReference type="Gene3D" id="2.130.10.10">
    <property type="entry name" value="YVTN repeat-like/Quinoprotein amine dehydrogenase"/>
    <property type="match status" value="2"/>
</dbReference>
<feature type="domain" description="Novel STAND NTPase 1" evidence="1">
    <location>
        <begin position="204"/>
        <end position="592"/>
    </location>
</feature>
<evidence type="ECO:0000259" key="1">
    <source>
        <dbReference type="Pfam" id="PF20703"/>
    </source>
</evidence>
<dbReference type="EMBL" id="JBHSRF010000041">
    <property type="protein sequence ID" value="MFC6084329.1"/>
    <property type="molecule type" value="Genomic_DNA"/>
</dbReference>
<evidence type="ECO:0000313" key="2">
    <source>
        <dbReference type="EMBL" id="MFC6084329.1"/>
    </source>
</evidence>
<dbReference type="InterPro" id="IPR049052">
    <property type="entry name" value="nSTAND1"/>
</dbReference>
<organism evidence="2 3">
    <name type="scientific">Sphaerisporangium aureirubrum</name>
    <dbReference type="NCBI Taxonomy" id="1544736"/>
    <lineage>
        <taxon>Bacteria</taxon>
        <taxon>Bacillati</taxon>
        <taxon>Actinomycetota</taxon>
        <taxon>Actinomycetes</taxon>
        <taxon>Streptosporangiales</taxon>
        <taxon>Streptosporangiaceae</taxon>
        <taxon>Sphaerisporangium</taxon>
    </lineage>
</organism>
<evidence type="ECO:0000313" key="3">
    <source>
        <dbReference type="Proteomes" id="UP001596137"/>
    </source>
</evidence>
<comment type="caution">
    <text evidence="2">The sequence shown here is derived from an EMBL/GenBank/DDBJ whole genome shotgun (WGS) entry which is preliminary data.</text>
</comment>
<dbReference type="InterPro" id="IPR001680">
    <property type="entry name" value="WD40_rpt"/>
</dbReference>